<sequence length="180" mass="20937">MLAAMNTPLSPQERMDAAFNNYFALSDILQKDLLALLDGESDSQHWRRNYIRVSASLIEGYVHCLREMCAVSFECIAPEIGQKETEVLRSERNFDANERIKLTLRVAYKLFELQPAPNFGGSEWHRAQRVLKKRHLLMHPKSSTDLQISDDLWDELYGDVTWLIEQLFNFMSALEKKHGY</sequence>
<name>G3IWB0_METTV</name>
<dbReference type="eggNOG" id="ENOG502ZNEB">
    <property type="taxonomic scope" value="Bacteria"/>
</dbReference>
<dbReference type="HOGENOM" id="CLU_1494597_0_0_6"/>
<keyword evidence="2" id="KW-1185">Reference proteome</keyword>
<proteinExistence type="predicted"/>
<accession>G3IWB0</accession>
<reference evidence="1 2" key="1">
    <citation type="submission" date="2011-06" db="EMBL/GenBank/DDBJ databases">
        <title>Genomic sequence of Methylobacter tundripaludum SV96.</title>
        <authorList>
            <consortium name="US DOE Joint Genome Institute"/>
            <person name="Lucas S."/>
            <person name="Han J."/>
            <person name="Lapidus A."/>
            <person name="Cheng J.-F."/>
            <person name="Goodwin L."/>
            <person name="Pitluck S."/>
            <person name="Held B."/>
            <person name="Detter J.C."/>
            <person name="Han C."/>
            <person name="Tapia R."/>
            <person name="Land M."/>
            <person name="Hauser L."/>
            <person name="Kyrpides N."/>
            <person name="Ivanova N."/>
            <person name="Ovchinnikova G."/>
            <person name="Pagani I."/>
            <person name="Klotz M.G."/>
            <person name="Dispirito A.A."/>
            <person name="Murrell J.C."/>
            <person name="Dunfield P."/>
            <person name="Kalyuzhnaya M.G."/>
            <person name="Svenning M."/>
            <person name="Trotsenko Y.A."/>
            <person name="Stein L.Y."/>
            <person name="Woyke T."/>
        </authorList>
    </citation>
    <scope>NUCLEOTIDE SEQUENCE [LARGE SCALE GENOMIC DNA]</scope>
    <source>
        <strain evidence="2">ATCC BAA-1195 / DSM 17260 / SV96</strain>
    </source>
</reference>
<dbReference type="AlphaFoldDB" id="G3IWB0"/>
<dbReference type="STRING" id="697282.Mettu_1883"/>
<protein>
    <recommendedName>
        <fullName evidence="3">RiboL-PSP-HEPN domain-containing protein</fullName>
    </recommendedName>
</protein>
<gene>
    <name evidence="1" type="ORF">Mettu_1883</name>
</gene>
<dbReference type="EMBL" id="JH109152">
    <property type="protein sequence ID" value="EGW23045.1"/>
    <property type="molecule type" value="Genomic_DNA"/>
</dbReference>
<dbReference type="OrthoDB" id="7058182at2"/>
<organism evidence="1 2">
    <name type="scientific">Methylobacter tundripaludum (strain ATCC BAA-1195 / DSM 17260 / SV96)</name>
    <dbReference type="NCBI Taxonomy" id="697282"/>
    <lineage>
        <taxon>Bacteria</taxon>
        <taxon>Pseudomonadati</taxon>
        <taxon>Pseudomonadota</taxon>
        <taxon>Gammaproteobacteria</taxon>
        <taxon>Methylococcales</taxon>
        <taxon>Methylococcaceae</taxon>
        <taxon>Methylobacter</taxon>
    </lineage>
</organism>
<evidence type="ECO:0008006" key="3">
    <source>
        <dbReference type="Google" id="ProtNLM"/>
    </source>
</evidence>
<dbReference type="Proteomes" id="UP000004664">
    <property type="component" value="Unassembled WGS sequence"/>
</dbReference>
<evidence type="ECO:0000313" key="1">
    <source>
        <dbReference type="EMBL" id="EGW23045.1"/>
    </source>
</evidence>
<evidence type="ECO:0000313" key="2">
    <source>
        <dbReference type="Proteomes" id="UP000004664"/>
    </source>
</evidence>